<dbReference type="EMBL" id="CAJVPQ010000081">
    <property type="protein sequence ID" value="CAG8443939.1"/>
    <property type="molecule type" value="Genomic_DNA"/>
</dbReference>
<proteinExistence type="predicted"/>
<dbReference type="OrthoDB" id="1696305at2759"/>
<evidence type="ECO:0000313" key="1">
    <source>
        <dbReference type="EMBL" id="CAG8443939.1"/>
    </source>
</evidence>
<comment type="caution">
    <text evidence="1">The sequence shown here is derived from an EMBL/GenBank/DDBJ whole genome shotgun (WGS) entry which is preliminary data.</text>
</comment>
<dbReference type="SUPFAM" id="SSF52833">
    <property type="entry name" value="Thioredoxin-like"/>
    <property type="match status" value="1"/>
</dbReference>
<dbReference type="AlphaFoldDB" id="A0A9N8V5T3"/>
<protein>
    <submittedName>
        <fullName evidence="1">12148_t:CDS:1</fullName>
    </submittedName>
</protein>
<reference evidence="1" key="1">
    <citation type="submission" date="2021-06" db="EMBL/GenBank/DDBJ databases">
        <authorList>
            <person name="Kallberg Y."/>
            <person name="Tangrot J."/>
            <person name="Rosling A."/>
        </authorList>
    </citation>
    <scope>NUCLEOTIDE SEQUENCE</scope>
    <source>
        <strain evidence="1">UK204</strain>
    </source>
</reference>
<name>A0A9N8V5T3_9GLOM</name>
<evidence type="ECO:0000313" key="2">
    <source>
        <dbReference type="Proteomes" id="UP000789570"/>
    </source>
</evidence>
<dbReference type="Gene3D" id="3.40.30.10">
    <property type="entry name" value="Glutaredoxin"/>
    <property type="match status" value="1"/>
</dbReference>
<accession>A0A9N8V5T3</accession>
<organism evidence="1 2">
    <name type="scientific">Funneliformis caledonium</name>
    <dbReference type="NCBI Taxonomy" id="1117310"/>
    <lineage>
        <taxon>Eukaryota</taxon>
        <taxon>Fungi</taxon>
        <taxon>Fungi incertae sedis</taxon>
        <taxon>Mucoromycota</taxon>
        <taxon>Glomeromycotina</taxon>
        <taxon>Glomeromycetes</taxon>
        <taxon>Glomerales</taxon>
        <taxon>Glomeraceae</taxon>
        <taxon>Funneliformis</taxon>
    </lineage>
</organism>
<gene>
    <name evidence="1" type="ORF">FCALED_LOCUS759</name>
</gene>
<keyword evidence="2" id="KW-1185">Reference proteome</keyword>
<sequence>MTTKIIKKIPISNISSRLIDLQTGLGAAKFGLNVKKVSLVYSKRNNNAGARYFKKENLPRIIYNNPGLPIEVIALEEKDVKPTLTVEFGI</sequence>
<dbReference type="Proteomes" id="UP000789570">
    <property type="component" value="Unassembled WGS sequence"/>
</dbReference>
<dbReference type="InterPro" id="IPR036249">
    <property type="entry name" value="Thioredoxin-like_sf"/>
</dbReference>